<name>A0ABQ3SD46_9ACTN</name>
<proteinExistence type="predicted"/>
<accession>A0ABQ3SD46</accession>
<comment type="caution">
    <text evidence="1">The sequence shown here is derived from an EMBL/GenBank/DDBJ whole genome shotgun (WGS) entry which is preliminary data.</text>
</comment>
<evidence type="ECO:0000313" key="2">
    <source>
        <dbReference type="Proteomes" id="UP000649259"/>
    </source>
</evidence>
<dbReference type="Proteomes" id="UP000649259">
    <property type="component" value="Unassembled WGS sequence"/>
</dbReference>
<dbReference type="Pfam" id="PF13822">
    <property type="entry name" value="ACC_epsilon"/>
    <property type="match status" value="1"/>
</dbReference>
<keyword evidence="2" id="KW-1185">Reference proteome</keyword>
<dbReference type="GeneID" id="91475435"/>
<dbReference type="EMBL" id="BNEB01000006">
    <property type="protein sequence ID" value="GHI66053.1"/>
    <property type="molecule type" value="Genomic_DNA"/>
</dbReference>
<protein>
    <recommendedName>
        <fullName evidence="3">Acyl-CoA carboxylase subunit epsilon</fullName>
    </recommendedName>
</protein>
<dbReference type="RefSeq" id="WP_189928741.1">
    <property type="nucleotide sequence ID" value="NZ_BMSI01000038.1"/>
</dbReference>
<sequence>MGRTQSLIRVERGRPDERELAAVVAVLLALRAGAQPECAGEPAAAEMSWWRMPQVYAAPDGWR</sequence>
<dbReference type="InterPro" id="IPR032716">
    <property type="entry name" value="ACC_epsilon"/>
</dbReference>
<evidence type="ECO:0008006" key="3">
    <source>
        <dbReference type="Google" id="ProtNLM"/>
    </source>
</evidence>
<reference evidence="2" key="1">
    <citation type="submission" date="2023-07" db="EMBL/GenBank/DDBJ databases">
        <title>Whole genome shotgun sequence of Streptomyces cacaoi subsp. asoensis NBRC 13813.</title>
        <authorList>
            <person name="Komaki H."/>
            <person name="Tamura T."/>
        </authorList>
    </citation>
    <scope>NUCLEOTIDE SEQUENCE [LARGE SCALE GENOMIC DNA]</scope>
    <source>
        <strain evidence="2">NBRC 13813</strain>
    </source>
</reference>
<evidence type="ECO:0000313" key="1">
    <source>
        <dbReference type="EMBL" id="GHI66053.1"/>
    </source>
</evidence>
<gene>
    <name evidence="1" type="ORF">Saso_77030</name>
</gene>
<organism evidence="1 2">
    <name type="scientific">Streptomyces asoensis</name>
    <dbReference type="NCBI Taxonomy" id="249586"/>
    <lineage>
        <taxon>Bacteria</taxon>
        <taxon>Bacillati</taxon>
        <taxon>Actinomycetota</taxon>
        <taxon>Actinomycetes</taxon>
        <taxon>Kitasatosporales</taxon>
        <taxon>Streptomycetaceae</taxon>
        <taxon>Streptomyces</taxon>
    </lineage>
</organism>